<dbReference type="Proteomes" id="UP000240509">
    <property type="component" value="Unassembled WGS sequence"/>
</dbReference>
<gene>
    <name evidence="1" type="ORF">C6Y45_05915</name>
</gene>
<keyword evidence="2" id="KW-1185">Reference proteome</keyword>
<dbReference type="AlphaFoldDB" id="A0A2T4U866"/>
<name>A0A2T4U866_9BACI</name>
<sequence length="200" mass="23467">MLRSIDKNEQSAQIDNRIIHFIEIMSRSPLNSAWHHFALLMEDRTDTFREKGDVKKSRKFQVYYRHRLTYEGHLCWSYPTAVKNGKKAELSVRFDKIRRGEQIDLLQDGLHYAVNLMEYLNMKKQAFHIDTMALPSNLESGDLSRIEMILEKWGLRRPVTLKLEEPDPEQMELFTNRLISSAVLVKAAEQRRSHYTAASS</sequence>
<protein>
    <submittedName>
        <fullName evidence="1">Uncharacterized protein</fullName>
    </submittedName>
</protein>
<evidence type="ECO:0000313" key="2">
    <source>
        <dbReference type="Proteomes" id="UP000240509"/>
    </source>
</evidence>
<organism evidence="1 2">
    <name type="scientific">Alkalicoccus saliphilus</name>
    <dbReference type="NCBI Taxonomy" id="200989"/>
    <lineage>
        <taxon>Bacteria</taxon>
        <taxon>Bacillati</taxon>
        <taxon>Bacillota</taxon>
        <taxon>Bacilli</taxon>
        <taxon>Bacillales</taxon>
        <taxon>Bacillaceae</taxon>
        <taxon>Alkalicoccus</taxon>
    </lineage>
</organism>
<evidence type="ECO:0000313" key="1">
    <source>
        <dbReference type="EMBL" id="PTL39575.1"/>
    </source>
</evidence>
<accession>A0A2T4U866</accession>
<proteinExistence type="predicted"/>
<reference evidence="1 2" key="1">
    <citation type="submission" date="2018-03" db="EMBL/GenBank/DDBJ databases">
        <title>Alkalicoccus saliphilus sp. nov., isolated from a mineral pool.</title>
        <authorList>
            <person name="Zhao B."/>
        </authorList>
    </citation>
    <scope>NUCLEOTIDE SEQUENCE [LARGE SCALE GENOMIC DNA]</scope>
    <source>
        <strain evidence="1 2">6AG</strain>
    </source>
</reference>
<comment type="caution">
    <text evidence="1">The sequence shown here is derived from an EMBL/GenBank/DDBJ whole genome shotgun (WGS) entry which is preliminary data.</text>
</comment>
<dbReference type="EMBL" id="PZJJ01000006">
    <property type="protein sequence ID" value="PTL39575.1"/>
    <property type="molecule type" value="Genomic_DNA"/>
</dbReference>